<accession>A0A3M3JRH1</accession>
<evidence type="ECO:0000313" key="1">
    <source>
        <dbReference type="EMBL" id="RMO41407.1"/>
    </source>
</evidence>
<dbReference type="AlphaFoldDB" id="A0A3M3JRH1"/>
<proteinExistence type="predicted"/>
<comment type="caution">
    <text evidence="1">The sequence shown here is derived from an EMBL/GenBank/DDBJ whole genome shotgun (WGS) entry which is preliminary data.</text>
</comment>
<organism evidence="1 2">
    <name type="scientific">Pseudomonas savastanoi pv. glycinea</name>
    <name type="common">Pseudomonas syringae pv. glycinea</name>
    <dbReference type="NCBI Taxonomy" id="318"/>
    <lineage>
        <taxon>Bacteria</taxon>
        <taxon>Pseudomonadati</taxon>
        <taxon>Pseudomonadota</taxon>
        <taxon>Gammaproteobacteria</taxon>
        <taxon>Pseudomonadales</taxon>
        <taxon>Pseudomonadaceae</taxon>
        <taxon>Pseudomonas</taxon>
    </lineage>
</organism>
<dbReference type="EMBL" id="RBPT01000368">
    <property type="protein sequence ID" value="RMO41407.1"/>
    <property type="molecule type" value="Genomic_DNA"/>
</dbReference>
<evidence type="ECO:0000313" key="2">
    <source>
        <dbReference type="Proteomes" id="UP000280599"/>
    </source>
</evidence>
<name>A0A3M3JRH1_PSESG</name>
<reference evidence="1 2" key="1">
    <citation type="submission" date="2018-08" db="EMBL/GenBank/DDBJ databases">
        <title>Recombination of ecologically and evolutionarily significant loci maintains genetic cohesion in the Pseudomonas syringae species complex.</title>
        <authorList>
            <person name="Dillon M."/>
            <person name="Thakur S."/>
            <person name="Almeida R.N.D."/>
            <person name="Weir B.S."/>
            <person name="Guttman D.S."/>
        </authorList>
    </citation>
    <scope>NUCLEOTIDE SEQUENCE [LARGE SCALE GENOMIC DNA]</scope>
    <source>
        <strain evidence="1 2">ICMP 867</strain>
    </source>
</reference>
<protein>
    <submittedName>
        <fullName evidence="1">Flavin reductase</fullName>
    </submittedName>
</protein>
<sequence>MLCPTHRQVIVRFDFGQPVAIDSAMLLSLELAVAVALDPVMSLMTDSYFLLVLDVLLPVALSVNIDMLLTSPVFDAQFVGAVATWAAQGSEYTARLMRRQVVGRDVFGVVQAAADQWLVRVALQKRHQDFHADPRNGHAAVAITSPAGRHSQPAAALVIAVAFTIPMKLHLDPAMPVAVDFLIFRASHHRSLTAKYSRFGMMQRRAIQGLPGSSKKGIAIALLKVVRALDFMCGLFKNLRLVAFVTHLSEQPQIIPVLVGMSIQWQKMTADQTRLIALTFAQPVIVAVAFKGSIRPLQTLITVGETAGVVIVLKIRLRLDIR</sequence>
<gene>
    <name evidence="1" type="ORF">ALQ41_03381</name>
</gene>
<dbReference type="Proteomes" id="UP000280599">
    <property type="component" value="Unassembled WGS sequence"/>
</dbReference>